<name>A0A375IPA9_9BURK</name>
<dbReference type="Pfam" id="PF10117">
    <property type="entry name" value="McrBC"/>
    <property type="match status" value="1"/>
</dbReference>
<dbReference type="InterPro" id="IPR019292">
    <property type="entry name" value="McrC"/>
</dbReference>
<dbReference type="Proteomes" id="UP000255505">
    <property type="component" value="Plasmid II"/>
</dbReference>
<evidence type="ECO:0000313" key="2">
    <source>
        <dbReference type="Proteomes" id="UP000255505"/>
    </source>
</evidence>
<sequence>MTVALKGSARNLAKIGRGGAGAGGPSNPLQEVFRQKPDVLLWPAGVSPSRGSPDTIVDAEWKILKPSRLDWGVDENDAHQVLAYLLRYGCQRAKLAYPILSGSRLPSAGPPIF</sequence>
<keyword evidence="1" id="KW-0614">Plasmid</keyword>
<protein>
    <submittedName>
        <fullName evidence="1">Uncharacterized protein</fullName>
    </submittedName>
</protein>
<accession>A0A375IPA9</accession>
<gene>
    <name evidence="1" type="ORF">CT19425_MP70101</name>
</gene>
<reference evidence="1 2" key="1">
    <citation type="submission" date="2018-01" db="EMBL/GenBank/DDBJ databases">
        <authorList>
            <person name="Gaut B.S."/>
            <person name="Morton B.R."/>
            <person name="Clegg M.T."/>
            <person name="Duvall M.R."/>
        </authorList>
    </citation>
    <scope>NUCLEOTIDE SEQUENCE [LARGE SCALE GENOMIC DNA]</scope>
    <source>
        <strain evidence="1">Cupriavidus taiwanensis LMG 19425</strain>
        <plasmid evidence="2">Plasmid ii</plasmid>
    </source>
</reference>
<dbReference type="EMBL" id="LT991977">
    <property type="protein sequence ID" value="SPK75941.1"/>
    <property type="molecule type" value="Genomic_DNA"/>
</dbReference>
<geneLocation type="plasmid" evidence="1">
    <name>II</name>
</geneLocation>
<evidence type="ECO:0000313" key="1">
    <source>
        <dbReference type="EMBL" id="SPK75941.1"/>
    </source>
</evidence>
<proteinExistence type="predicted"/>
<organism evidence="1 2">
    <name type="scientific">Cupriavidus taiwanensis</name>
    <dbReference type="NCBI Taxonomy" id="164546"/>
    <lineage>
        <taxon>Bacteria</taxon>
        <taxon>Pseudomonadati</taxon>
        <taxon>Pseudomonadota</taxon>
        <taxon>Betaproteobacteria</taxon>
        <taxon>Burkholderiales</taxon>
        <taxon>Burkholderiaceae</taxon>
        <taxon>Cupriavidus</taxon>
    </lineage>
</organism>
<dbReference type="AlphaFoldDB" id="A0A375IPA9"/>